<comment type="subunit">
    <text evidence="5">Associates with stalled 50S ribosomal subunits. Binds to RqcP.</text>
</comment>
<dbReference type="PANTHER" id="PTHR15239">
    <property type="entry name" value="NUCLEAR EXPORT MEDIATOR FACTOR NEMF"/>
    <property type="match status" value="1"/>
</dbReference>
<evidence type="ECO:0000256" key="3">
    <source>
        <dbReference type="ARBA" id="ARBA00022884"/>
    </source>
</evidence>
<evidence type="ECO:0000256" key="4">
    <source>
        <dbReference type="ARBA" id="ARBA00022917"/>
    </source>
</evidence>
<keyword evidence="5" id="KW-0175">Coiled coil</keyword>
<dbReference type="GO" id="GO:0019843">
    <property type="term" value="F:rRNA binding"/>
    <property type="evidence" value="ECO:0007669"/>
    <property type="project" value="UniProtKB-UniRule"/>
</dbReference>
<dbReference type="AlphaFoldDB" id="A0AAE3ADB9"/>
<feature type="domain" description="NFACT RNA-binding" evidence="6">
    <location>
        <begin position="458"/>
        <end position="551"/>
    </location>
</feature>
<organism evidence="7 8">
    <name type="scientific">Brotocaccenecus cirricatena</name>
    <dbReference type="NCBI Taxonomy" id="3064195"/>
    <lineage>
        <taxon>Bacteria</taxon>
        <taxon>Bacillati</taxon>
        <taxon>Bacillota</taxon>
        <taxon>Clostridia</taxon>
        <taxon>Eubacteriales</taxon>
        <taxon>Oscillospiraceae</taxon>
        <taxon>Brotocaccenecus</taxon>
    </lineage>
</organism>
<name>A0AAE3ADB9_9FIRM</name>
<keyword evidence="1 5" id="KW-0820">tRNA-binding</keyword>
<dbReference type="Proteomes" id="UP001199319">
    <property type="component" value="Unassembled WGS sequence"/>
</dbReference>
<gene>
    <name evidence="5" type="primary">rqcH</name>
    <name evidence="7" type="ORF">LKD37_06550</name>
</gene>
<reference evidence="7" key="1">
    <citation type="submission" date="2021-10" db="EMBL/GenBank/DDBJ databases">
        <title>Anaerobic single-cell dispensing facilitates the cultivation of human gut bacteria.</title>
        <authorList>
            <person name="Afrizal A."/>
        </authorList>
    </citation>
    <scope>NUCLEOTIDE SEQUENCE</scope>
    <source>
        <strain evidence="7">CLA-AA-H272</strain>
    </source>
</reference>
<dbReference type="GO" id="GO:1990112">
    <property type="term" value="C:RQC complex"/>
    <property type="evidence" value="ECO:0007669"/>
    <property type="project" value="TreeGrafter"/>
</dbReference>
<keyword evidence="8" id="KW-1185">Reference proteome</keyword>
<dbReference type="Pfam" id="PF05833">
    <property type="entry name" value="NFACT_N"/>
    <property type="match status" value="1"/>
</dbReference>
<evidence type="ECO:0000256" key="5">
    <source>
        <dbReference type="HAMAP-Rule" id="MF_00844"/>
    </source>
</evidence>
<dbReference type="EMBL" id="JAJEPW010000014">
    <property type="protein sequence ID" value="MCC2129179.1"/>
    <property type="molecule type" value="Genomic_DNA"/>
</dbReference>
<dbReference type="PANTHER" id="PTHR15239:SF6">
    <property type="entry name" value="RIBOSOME QUALITY CONTROL COMPLEX SUBUNIT NEMF"/>
    <property type="match status" value="1"/>
</dbReference>
<sequence>MPLDAICLSAVVRETAAQAENTRIEKIQQPARDQVVLLLRGGRRLLLCAGATQPRLHLTEQLRDNPSQPPMFCMLLRKHLAGGRILSVVQEPLERVVTLTIQAADELGEQRQWRLILEAMPRHANLILVDHQGRITDCLRRVDFEMSQQRQVLPGLFYHLPPRQEKRSPLEITREEFLELLSALPEDTPLDGWLLDTFTALPPLMARELVCAAYGETDARLSRDRGEKLWDSLGTWRDRIAGGGFVPTLLRRAGRPADFTYCPITQYGPAMEQETFDSFGRLLDEFYEGRDQADRVRQKGQDLMKSATAARDRVRRKLAAQEKELAATRDRERLRICGELITANLYRMERGMNRLTAENYYEDGCPPMDIPLDVRLGPQENAARYFKQYAKAKTAEKILTEQLEKGREELTYLESVVQELSQAEAEQDFNDIRAELESGGYLKNRGKKQPGFQRASKPRQFVSSAGLRILVGRSNRQNDRLTAKEADRRDIWLHTQKIHGSHVILCTGGQEPDETSLYEAACLAAYYSQGREAGKVPVDYTPVRYVKKPAGARPGMVVYTTYQTMLAVPDGQLVKKLAGK</sequence>
<evidence type="ECO:0000313" key="8">
    <source>
        <dbReference type="Proteomes" id="UP001199319"/>
    </source>
</evidence>
<comment type="similarity">
    <text evidence="5">Belongs to the NEMF family.</text>
</comment>
<keyword evidence="3 5" id="KW-0694">RNA-binding</keyword>
<comment type="function">
    <text evidence="5">Key component of the ribosome quality control system (RQC), a ribosome-associated complex that mediates the extraction of incompletely synthesized nascent chains from stalled ribosomes and their subsequent degradation. RqcH recruits Ala-charged tRNA, and with RqcP directs the elongation of stalled nascent chains on 50S ribosomal subunits, leading to non-templated C-terminal alanine extensions (Ala tail). The Ala tail promotes nascent chain degradation. May add between 1 and at least 8 Ala residues. Binds to stalled 50S ribosomal subunits.</text>
</comment>
<dbReference type="GO" id="GO:0043023">
    <property type="term" value="F:ribosomal large subunit binding"/>
    <property type="evidence" value="ECO:0007669"/>
    <property type="project" value="UniProtKB-UniRule"/>
</dbReference>
<accession>A0AAE3ADB9</accession>
<evidence type="ECO:0000256" key="1">
    <source>
        <dbReference type="ARBA" id="ARBA00022555"/>
    </source>
</evidence>
<proteinExistence type="inferred from homology"/>
<feature type="coiled-coil region" evidence="5">
    <location>
        <begin position="304"/>
        <end position="331"/>
    </location>
</feature>
<dbReference type="InterPro" id="IPR051608">
    <property type="entry name" value="RQC_Subunit_NEMF"/>
</dbReference>
<evidence type="ECO:0000259" key="6">
    <source>
        <dbReference type="Pfam" id="PF05670"/>
    </source>
</evidence>
<dbReference type="HAMAP" id="MF_00844_B">
    <property type="entry name" value="RqcH_B"/>
    <property type="match status" value="1"/>
</dbReference>
<dbReference type="RefSeq" id="WP_302928475.1">
    <property type="nucleotide sequence ID" value="NZ_JAJEPW010000014.1"/>
</dbReference>
<protein>
    <recommendedName>
        <fullName evidence="5">Rqc2 homolog RqcH</fullName>
        <shortName evidence="5">RqcH</shortName>
    </recommendedName>
</protein>
<dbReference type="Pfam" id="PF05670">
    <property type="entry name" value="NFACT-R_1"/>
    <property type="match status" value="1"/>
</dbReference>
<dbReference type="GO" id="GO:0072344">
    <property type="term" value="P:rescue of stalled ribosome"/>
    <property type="evidence" value="ECO:0007669"/>
    <property type="project" value="UniProtKB-UniRule"/>
</dbReference>
<dbReference type="InterPro" id="IPR043682">
    <property type="entry name" value="RqcH_bacterial"/>
</dbReference>
<comment type="caution">
    <text evidence="7">The sequence shown here is derived from an EMBL/GenBank/DDBJ whole genome shotgun (WGS) entry which is preliminary data.</text>
</comment>
<dbReference type="InterPro" id="IPR008532">
    <property type="entry name" value="NFACT_RNA-bd"/>
</dbReference>
<dbReference type="GO" id="GO:0000049">
    <property type="term" value="F:tRNA binding"/>
    <property type="evidence" value="ECO:0007669"/>
    <property type="project" value="UniProtKB-UniRule"/>
</dbReference>
<dbReference type="Gene3D" id="3.40.970.40">
    <property type="entry name" value="fibrinogen binding protein from staphylococcus aureus domain like"/>
    <property type="match status" value="1"/>
</dbReference>
<keyword evidence="2 5" id="KW-0699">rRNA-binding</keyword>
<evidence type="ECO:0000256" key="2">
    <source>
        <dbReference type="ARBA" id="ARBA00022730"/>
    </source>
</evidence>
<keyword evidence="4 5" id="KW-0648">Protein biosynthesis</keyword>
<evidence type="ECO:0000313" key="7">
    <source>
        <dbReference type="EMBL" id="MCC2129179.1"/>
    </source>
</evidence>
<dbReference type="Gene3D" id="2.30.310.10">
    <property type="entry name" value="ibrinogen binding protein from staphylococcus aureus domain"/>
    <property type="match status" value="1"/>
</dbReference>